<gene>
    <name evidence="1" type="ORF">FHS24_001719</name>
</gene>
<protein>
    <submittedName>
        <fullName evidence="1">tRNA-(Ms[2]io[6]A)-hydroxylase</fullName>
        <ecNumber evidence="1">1.-.-.-</ecNumber>
    </submittedName>
</protein>
<dbReference type="EC" id="1.-.-.-" evidence="1"/>
<sequence length="237" mass="27234">MTINTQNLATLTQENSIQQNSTQEDSVDIAQLRTPIKVDLSPIYEFLGARTTQAWVNAAIADLPLIIQDHANCEKKAAGTAMNLLFRYEFSYDLQRKLAQLIREEMLHYEQVLSIINERGQEWQYLSAGRYAKGMLKHKRTYEPEAMIDVLIIGAFIEARSCERFAALAEVINDERLAKYYRYLLKSESRHFEDYLALAQSLSENNIDERVAFFKAVESELISSPDTELRFHSGEPT</sequence>
<proteinExistence type="predicted"/>
<dbReference type="AlphaFoldDB" id="A0A839TCL4"/>
<evidence type="ECO:0000313" key="2">
    <source>
        <dbReference type="Proteomes" id="UP000588111"/>
    </source>
</evidence>
<dbReference type="GO" id="GO:0045301">
    <property type="term" value="F:tRNA 2-(methylsulfanyl)-N(6)-isopentenyladenosine(37) hydroxylase activity"/>
    <property type="evidence" value="ECO:0007669"/>
    <property type="project" value="InterPro"/>
</dbReference>
<dbReference type="InterPro" id="IPR009078">
    <property type="entry name" value="Ferritin-like_SF"/>
</dbReference>
<dbReference type="Pfam" id="PF06175">
    <property type="entry name" value="MiaE"/>
    <property type="match status" value="1"/>
</dbReference>
<dbReference type="PIRSF" id="PIRSF020736">
    <property type="entry name" value="MiaE"/>
    <property type="match status" value="1"/>
</dbReference>
<organism evidence="1 2">
    <name type="scientific">Psychrobacter luti</name>
    <dbReference type="NCBI Taxonomy" id="198481"/>
    <lineage>
        <taxon>Bacteria</taxon>
        <taxon>Pseudomonadati</taxon>
        <taxon>Pseudomonadota</taxon>
        <taxon>Gammaproteobacteria</taxon>
        <taxon>Moraxellales</taxon>
        <taxon>Moraxellaceae</taxon>
        <taxon>Psychrobacter</taxon>
    </lineage>
</organism>
<name>A0A839TCL4_9GAMM</name>
<comment type="caution">
    <text evidence="1">The sequence shown here is derived from an EMBL/GenBank/DDBJ whole genome shotgun (WGS) entry which is preliminary data.</text>
</comment>
<dbReference type="InterPro" id="IPR010386">
    <property type="entry name" value="tRNA-Hydrxlase_MiaE"/>
</dbReference>
<keyword evidence="2" id="KW-1185">Reference proteome</keyword>
<dbReference type="PANTHER" id="PTHR42637:SF1">
    <property type="entry name" value="TRNA 2-(METHYLSULFANYL)-N(6)-ISOPENTENYLADENOSINE(37) HYDROXYLASE"/>
    <property type="match status" value="1"/>
</dbReference>
<dbReference type="PANTHER" id="PTHR42637">
    <property type="entry name" value="TRNA-(MS[2]IO[6]A)-HYDROXYLASE"/>
    <property type="match status" value="1"/>
</dbReference>
<dbReference type="Proteomes" id="UP000588111">
    <property type="component" value="Unassembled WGS sequence"/>
</dbReference>
<dbReference type="InterPro" id="IPR012347">
    <property type="entry name" value="Ferritin-like"/>
</dbReference>
<dbReference type="CDD" id="cd07910">
    <property type="entry name" value="MiaE"/>
    <property type="match status" value="1"/>
</dbReference>
<dbReference type="Gene3D" id="1.20.1260.10">
    <property type="match status" value="1"/>
</dbReference>
<accession>A0A839TCL4</accession>
<dbReference type="GO" id="GO:0006400">
    <property type="term" value="P:tRNA modification"/>
    <property type="evidence" value="ECO:0007669"/>
    <property type="project" value="InterPro"/>
</dbReference>
<dbReference type="EMBL" id="JACHXL010000003">
    <property type="protein sequence ID" value="MBB3107202.1"/>
    <property type="molecule type" value="Genomic_DNA"/>
</dbReference>
<dbReference type="RefSeq" id="WP_183620625.1">
    <property type="nucleotide sequence ID" value="NZ_CAJHAH010000003.1"/>
</dbReference>
<dbReference type="SUPFAM" id="SSF47240">
    <property type="entry name" value="Ferritin-like"/>
    <property type="match status" value="1"/>
</dbReference>
<evidence type="ECO:0000313" key="1">
    <source>
        <dbReference type="EMBL" id="MBB3107202.1"/>
    </source>
</evidence>
<reference evidence="1 2" key="1">
    <citation type="submission" date="2020-08" db="EMBL/GenBank/DDBJ databases">
        <title>Genomic Encyclopedia of Type Strains, Phase III (KMG-III): the genomes of soil and plant-associated and newly described type strains.</title>
        <authorList>
            <person name="Whitman W."/>
        </authorList>
    </citation>
    <scope>NUCLEOTIDE SEQUENCE [LARGE SCALE GENOMIC DNA]</scope>
    <source>
        <strain evidence="1 2">CECT 5885</strain>
    </source>
</reference>
<keyword evidence="1" id="KW-0560">Oxidoreductase</keyword>